<sequence length="97" mass="10966">MKNPGVTASLSVEEREGDEGRQEERGTNTIVDDSMREGGAGLDDEVQVETMRHTQIKTSDAPPILGITPNFVHRDEKKRIRFYDGVLSVANNRQRRR</sequence>
<organism evidence="2 3">
    <name type="scientific">Taxus chinensis</name>
    <name type="common">Chinese yew</name>
    <name type="synonym">Taxus wallichiana var. chinensis</name>
    <dbReference type="NCBI Taxonomy" id="29808"/>
    <lineage>
        <taxon>Eukaryota</taxon>
        <taxon>Viridiplantae</taxon>
        <taxon>Streptophyta</taxon>
        <taxon>Embryophyta</taxon>
        <taxon>Tracheophyta</taxon>
        <taxon>Spermatophyta</taxon>
        <taxon>Pinopsida</taxon>
        <taxon>Pinidae</taxon>
        <taxon>Conifers II</taxon>
        <taxon>Cupressales</taxon>
        <taxon>Taxaceae</taxon>
        <taxon>Taxus</taxon>
    </lineage>
</organism>
<keyword evidence="3" id="KW-1185">Reference proteome</keyword>
<accession>A0AA38KS00</accession>
<gene>
    <name evidence="2" type="ORF">KI387_036135</name>
</gene>
<dbReference type="EMBL" id="JAHRHJ020000007">
    <property type="protein sequence ID" value="KAH9308224.1"/>
    <property type="molecule type" value="Genomic_DNA"/>
</dbReference>
<evidence type="ECO:0000313" key="2">
    <source>
        <dbReference type="EMBL" id="KAH9308224.1"/>
    </source>
</evidence>
<dbReference type="AlphaFoldDB" id="A0AA38KS00"/>
<feature type="compositionally biased region" description="Polar residues" evidence="1">
    <location>
        <begin position="1"/>
        <end position="10"/>
    </location>
</feature>
<feature type="compositionally biased region" description="Basic and acidic residues" evidence="1">
    <location>
        <begin position="12"/>
        <end position="26"/>
    </location>
</feature>
<reference evidence="2 3" key="1">
    <citation type="journal article" date="2021" name="Nat. Plants">
        <title>The Taxus genome provides insights into paclitaxel biosynthesis.</title>
        <authorList>
            <person name="Xiong X."/>
            <person name="Gou J."/>
            <person name="Liao Q."/>
            <person name="Li Y."/>
            <person name="Zhou Q."/>
            <person name="Bi G."/>
            <person name="Li C."/>
            <person name="Du R."/>
            <person name="Wang X."/>
            <person name="Sun T."/>
            <person name="Guo L."/>
            <person name="Liang H."/>
            <person name="Lu P."/>
            <person name="Wu Y."/>
            <person name="Zhang Z."/>
            <person name="Ro D.K."/>
            <person name="Shang Y."/>
            <person name="Huang S."/>
            <person name="Yan J."/>
        </authorList>
    </citation>
    <scope>NUCLEOTIDE SEQUENCE [LARGE SCALE GENOMIC DNA]</scope>
    <source>
        <strain evidence="2">Ta-2019</strain>
    </source>
</reference>
<comment type="caution">
    <text evidence="2">The sequence shown here is derived from an EMBL/GenBank/DDBJ whole genome shotgun (WGS) entry which is preliminary data.</text>
</comment>
<protein>
    <submittedName>
        <fullName evidence="2">Uncharacterized protein</fullName>
    </submittedName>
</protein>
<evidence type="ECO:0000256" key="1">
    <source>
        <dbReference type="SAM" id="MobiDB-lite"/>
    </source>
</evidence>
<evidence type="ECO:0000313" key="3">
    <source>
        <dbReference type="Proteomes" id="UP000824469"/>
    </source>
</evidence>
<name>A0AA38KS00_TAXCH</name>
<dbReference type="Proteomes" id="UP000824469">
    <property type="component" value="Unassembled WGS sequence"/>
</dbReference>
<feature type="region of interest" description="Disordered" evidence="1">
    <location>
        <begin position="1"/>
        <end position="42"/>
    </location>
</feature>
<proteinExistence type="predicted"/>